<dbReference type="EC" id="2.7.11.-" evidence="8"/>
<dbReference type="InterPro" id="IPR018955">
    <property type="entry name" value="BCDHK/PDK_N"/>
</dbReference>
<dbReference type="Proteomes" id="UP000054350">
    <property type="component" value="Unassembled WGS sequence"/>
</dbReference>
<dbReference type="InterPro" id="IPR036890">
    <property type="entry name" value="HATPase_C_sf"/>
</dbReference>
<evidence type="ECO:0000259" key="9">
    <source>
        <dbReference type="SMART" id="SM00387"/>
    </source>
</evidence>
<organism evidence="10 11">
    <name type="scientific">Allomyces macrogynus (strain ATCC 38327)</name>
    <name type="common">Allomyces javanicus var. macrogynus</name>
    <dbReference type="NCBI Taxonomy" id="578462"/>
    <lineage>
        <taxon>Eukaryota</taxon>
        <taxon>Fungi</taxon>
        <taxon>Fungi incertae sedis</taxon>
        <taxon>Blastocladiomycota</taxon>
        <taxon>Blastocladiomycetes</taxon>
        <taxon>Blastocladiales</taxon>
        <taxon>Blastocladiaceae</taxon>
        <taxon>Allomyces</taxon>
    </lineage>
</organism>
<evidence type="ECO:0000256" key="2">
    <source>
        <dbReference type="ARBA" id="ARBA00022553"/>
    </source>
</evidence>
<keyword evidence="3 8" id="KW-0808">Transferase</keyword>
<evidence type="ECO:0000256" key="7">
    <source>
        <dbReference type="ARBA" id="ARBA00023128"/>
    </source>
</evidence>
<dbReference type="EMBL" id="GG745350">
    <property type="protein sequence ID" value="KNE66626.1"/>
    <property type="molecule type" value="Genomic_DNA"/>
</dbReference>
<gene>
    <name evidence="10" type="ORF">AMAG_11744</name>
</gene>
<dbReference type="InterPro" id="IPR039028">
    <property type="entry name" value="BCKD/PDK"/>
</dbReference>
<name>A0A0L0SVX3_ALLM3</name>
<keyword evidence="6 8" id="KW-0067">ATP-binding</keyword>
<reference evidence="10 11" key="1">
    <citation type="submission" date="2009-11" db="EMBL/GenBank/DDBJ databases">
        <title>Annotation of Allomyces macrogynus ATCC 38327.</title>
        <authorList>
            <consortium name="The Broad Institute Genome Sequencing Platform"/>
            <person name="Russ C."/>
            <person name="Cuomo C."/>
            <person name="Burger G."/>
            <person name="Gray M.W."/>
            <person name="Holland P.W.H."/>
            <person name="King N."/>
            <person name="Lang F.B.F."/>
            <person name="Roger A.J."/>
            <person name="Ruiz-Trillo I."/>
            <person name="Young S.K."/>
            <person name="Zeng Q."/>
            <person name="Gargeya S."/>
            <person name="Fitzgerald M."/>
            <person name="Haas B."/>
            <person name="Abouelleil A."/>
            <person name="Alvarado L."/>
            <person name="Arachchi H.M."/>
            <person name="Berlin A."/>
            <person name="Chapman S.B."/>
            <person name="Gearin G."/>
            <person name="Goldberg J."/>
            <person name="Griggs A."/>
            <person name="Gujja S."/>
            <person name="Hansen M."/>
            <person name="Heiman D."/>
            <person name="Howarth C."/>
            <person name="Larimer J."/>
            <person name="Lui A."/>
            <person name="MacDonald P.J.P."/>
            <person name="McCowen C."/>
            <person name="Montmayeur A."/>
            <person name="Murphy C."/>
            <person name="Neiman D."/>
            <person name="Pearson M."/>
            <person name="Priest M."/>
            <person name="Roberts A."/>
            <person name="Saif S."/>
            <person name="Shea T."/>
            <person name="Sisk P."/>
            <person name="Stolte C."/>
            <person name="Sykes S."/>
            <person name="Wortman J."/>
            <person name="Nusbaum C."/>
            <person name="Birren B."/>
        </authorList>
    </citation>
    <scope>NUCLEOTIDE SEQUENCE [LARGE SCALE GENOMIC DNA]</scope>
    <source>
        <strain evidence="10 11">ATCC 38327</strain>
    </source>
</reference>
<evidence type="ECO:0000313" key="10">
    <source>
        <dbReference type="EMBL" id="KNE66626.1"/>
    </source>
</evidence>
<dbReference type="STRING" id="578462.A0A0L0SVX3"/>
<dbReference type="AlphaFoldDB" id="A0A0L0SVX3"/>
<keyword evidence="5 8" id="KW-0418">Kinase</keyword>
<evidence type="ECO:0000256" key="6">
    <source>
        <dbReference type="ARBA" id="ARBA00022840"/>
    </source>
</evidence>
<dbReference type="GO" id="GO:0004740">
    <property type="term" value="F:pyruvate dehydrogenase (acetyl-transferring) kinase activity"/>
    <property type="evidence" value="ECO:0007669"/>
    <property type="project" value="TreeGrafter"/>
</dbReference>
<dbReference type="PANTHER" id="PTHR11947:SF20">
    <property type="entry name" value="[3-METHYL-2-OXOBUTANOATE DEHYDROGENASE [LIPOAMIDE]] KINASE, MITOCHONDRIAL"/>
    <property type="match status" value="1"/>
</dbReference>
<dbReference type="GO" id="GO:0010906">
    <property type="term" value="P:regulation of glucose metabolic process"/>
    <property type="evidence" value="ECO:0007669"/>
    <property type="project" value="TreeGrafter"/>
</dbReference>
<dbReference type="SUPFAM" id="SSF55874">
    <property type="entry name" value="ATPase domain of HSP90 chaperone/DNA topoisomerase II/histidine kinase"/>
    <property type="match status" value="1"/>
</dbReference>
<evidence type="ECO:0000256" key="4">
    <source>
        <dbReference type="ARBA" id="ARBA00022741"/>
    </source>
</evidence>
<dbReference type="GO" id="GO:0005524">
    <property type="term" value="F:ATP binding"/>
    <property type="evidence" value="ECO:0007669"/>
    <property type="project" value="UniProtKB-UniRule"/>
</dbReference>
<keyword evidence="7 8" id="KW-0496">Mitochondrion</keyword>
<comment type="subcellular location">
    <subcellularLocation>
        <location evidence="8">Mitochondrion matrix</location>
    </subcellularLocation>
</comment>
<keyword evidence="2" id="KW-0597">Phosphoprotein</keyword>
<dbReference type="Pfam" id="PF10436">
    <property type="entry name" value="BCDHK_Adom3"/>
    <property type="match status" value="1"/>
</dbReference>
<dbReference type="VEuPathDB" id="FungiDB:AMAG_11744"/>
<dbReference type="InterPro" id="IPR003594">
    <property type="entry name" value="HATPase_dom"/>
</dbReference>
<dbReference type="OrthoDB" id="3264224at2759"/>
<evidence type="ECO:0000313" key="11">
    <source>
        <dbReference type="Proteomes" id="UP000054350"/>
    </source>
</evidence>
<evidence type="ECO:0000256" key="3">
    <source>
        <dbReference type="ARBA" id="ARBA00022679"/>
    </source>
</evidence>
<dbReference type="Pfam" id="PF02518">
    <property type="entry name" value="HATPase_c"/>
    <property type="match status" value="1"/>
</dbReference>
<dbReference type="Gene3D" id="1.20.140.20">
    <property type="entry name" value="Alpha-ketoacid/pyruvate dehydrogenase kinase, N-terminal domain"/>
    <property type="match status" value="1"/>
</dbReference>
<keyword evidence="4 8" id="KW-0547">Nucleotide-binding</keyword>
<proteinExistence type="inferred from homology"/>
<dbReference type="SUPFAM" id="SSF69012">
    <property type="entry name" value="alpha-ketoacid dehydrogenase kinase, N-terminal domain"/>
    <property type="match status" value="1"/>
</dbReference>
<dbReference type="Gene3D" id="3.30.565.10">
    <property type="entry name" value="Histidine kinase-like ATPase, C-terminal domain"/>
    <property type="match status" value="1"/>
</dbReference>
<reference evidence="11" key="2">
    <citation type="submission" date="2009-11" db="EMBL/GenBank/DDBJ databases">
        <title>The Genome Sequence of Allomyces macrogynus strain ATCC 38327.</title>
        <authorList>
            <consortium name="The Broad Institute Genome Sequencing Platform"/>
            <person name="Russ C."/>
            <person name="Cuomo C."/>
            <person name="Shea T."/>
            <person name="Young S.K."/>
            <person name="Zeng Q."/>
            <person name="Koehrsen M."/>
            <person name="Haas B."/>
            <person name="Borodovsky M."/>
            <person name="Guigo R."/>
            <person name="Alvarado L."/>
            <person name="Berlin A."/>
            <person name="Borenstein D."/>
            <person name="Chen Z."/>
            <person name="Engels R."/>
            <person name="Freedman E."/>
            <person name="Gellesch M."/>
            <person name="Goldberg J."/>
            <person name="Griggs A."/>
            <person name="Gujja S."/>
            <person name="Heiman D."/>
            <person name="Hepburn T."/>
            <person name="Howarth C."/>
            <person name="Jen D."/>
            <person name="Larson L."/>
            <person name="Lewis B."/>
            <person name="Mehta T."/>
            <person name="Park D."/>
            <person name="Pearson M."/>
            <person name="Roberts A."/>
            <person name="Saif S."/>
            <person name="Shenoy N."/>
            <person name="Sisk P."/>
            <person name="Stolte C."/>
            <person name="Sykes S."/>
            <person name="Walk T."/>
            <person name="White J."/>
            <person name="Yandava C."/>
            <person name="Burger G."/>
            <person name="Gray M.W."/>
            <person name="Holland P.W.H."/>
            <person name="King N."/>
            <person name="Lang F.B.F."/>
            <person name="Roger A.J."/>
            <person name="Ruiz-Trillo I."/>
            <person name="Lander E."/>
            <person name="Nusbaum C."/>
        </authorList>
    </citation>
    <scope>NUCLEOTIDE SEQUENCE [LARGE SCALE GENOMIC DNA]</scope>
    <source>
        <strain evidence="11">ATCC 38327</strain>
    </source>
</reference>
<dbReference type="SMART" id="SM00387">
    <property type="entry name" value="HATPase_c"/>
    <property type="match status" value="1"/>
</dbReference>
<accession>A0A0L0SVX3</accession>
<dbReference type="eggNOG" id="KOG0787">
    <property type="taxonomic scope" value="Eukaryota"/>
</dbReference>
<evidence type="ECO:0000256" key="1">
    <source>
        <dbReference type="ARBA" id="ARBA00006155"/>
    </source>
</evidence>
<evidence type="ECO:0000256" key="5">
    <source>
        <dbReference type="ARBA" id="ARBA00022777"/>
    </source>
</evidence>
<evidence type="ECO:0000256" key="8">
    <source>
        <dbReference type="RuleBase" id="RU366032"/>
    </source>
</evidence>
<dbReference type="PANTHER" id="PTHR11947">
    <property type="entry name" value="PYRUVATE DEHYDROGENASE KINASE"/>
    <property type="match status" value="1"/>
</dbReference>
<dbReference type="GO" id="GO:0005759">
    <property type="term" value="C:mitochondrial matrix"/>
    <property type="evidence" value="ECO:0007669"/>
    <property type="project" value="UniProtKB-SubCell"/>
</dbReference>
<feature type="domain" description="Histidine kinase/HSP90-like ATPase" evidence="9">
    <location>
        <begin position="239"/>
        <end position="403"/>
    </location>
</feature>
<dbReference type="OMA" id="WSYPPSA"/>
<protein>
    <recommendedName>
        <fullName evidence="8">Protein-serine/threonine kinase</fullName>
        <ecNumber evidence="8">2.7.11.-</ecNumber>
    </recommendedName>
</protein>
<dbReference type="InterPro" id="IPR036784">
    <property type="entry name" value="AK/P_DHK_N_sf"/>
</dbReference>
<comment type="similarity">
    <text evidence="1 8">Belongs to the PDK/BCKDK protein kinase family.</text>
</comment>
<sequence>MNSAGASGNAAAKRSQLHMLVQSLSARPITPVRIPDLLRIGQAATAAANGQPVQDDPFGQHPLVANAQFLQRELPVRLALRCKAFQSLPFIVGLNPHIHKVYTLYLDSLERLTSFRPVVNEDDEKEFTSMLTELVEAHVDVIQTISQGFLESRDYMPAQEIGQFLDRLIGARIGVRVLAEHHLALHSPQPDFIGIVDTKLSPVSVAQHVYDYVREVAQFHFGAAPALQIDGMVDTTLAYIPVHLDYILAELFKNSIRATVEHYEKTSGNGLGSLRLSAGLSDDDLPPIQLTVARGPDDVVMRIRDQGGGIPYEDLQRVFEYSYTSVQGKGYNRSATGVGASTADPQSAMSEMMMQSGIGGPIAGLGYGLGTARVYSRYFDGSLTMISLYGHGCDVFLRLKNIDMVSSDIKI</sequence>
<keyword evidence="11" id="KW-1185">Reference proteome</keyword>